<dbReference type="Proteomes" id="UP000271469">
    <property type="component" value="Chromosome"/>
</dbReference>
<evidence type="ECO:0000313" key="1">
    <source>
        <dbReference type="EMBL" id="AZG46820.1"/>
    </source>
</evidence>
<keyword evidence="2" id="KW-1185">Reference proteome</keyword>
<reference evidence="1 2" key="1">
    <citation type="submission" date="2018-11" db="EMBL/GenBank/DDBJ databases">
        <title>Gordonia insulae sp. nov., isolated from an island soil.</title>
        <authorList>
            <person name="Kim Y.S."/>
            <person name="Kim S.B."/>
        </authorList>
    </citation>
    <scope>NUCLEOTIDE SEQUENCE [LARGE SCALE GENOMIC DNA]</scope>
    <source>
        <strain evidence="1 2">MMS17-SY073</strain>
    </source>
</reference>
<dbReference type="KEGG" id="gom:D7316_03425"/>
<dbReference type="EMBL" id="CP033972">
    <property type="protein sequence ID" value="AZG46820.1"/>
    <property type="molecule type" value="Genomic_DNA"/>
</dbReference>
<gene>
    <name evidence="1" type="ORF">D7316_03425</name>
</gene>
<organism evidence="1 2">
    <name type="scientific">Gordonia insulae</name>
    <dbReference type="NCBI Taxonomy" id="2420509"/>
    <lineage>
        <taxon>Bacteria</taxon>
        <taxon>Bacillati</taxon>
        <taxon>Actinomycetota</taxon>
        <taxon>Actinomycetes</taxon>
        <taxon>Mycobacteriales</taxon>
        <taxon>Gordoniaceae</taxon>
        <taxon>Gordonia</taxon>
    </lineage>
</organism>
<proteinExistence type="predicted"/>
<accession>A0A3G8JRL1</accession>
<sequence length="36" mass="3834">MAPATAGTRLPIMATLLPQIGKGIGDVVEVWVRKSR</sequence>
<name>A0A3G8JRL1_9ACTN</name>
<evidence type="ECO:0000313" key="2">
    <source>
        <dbReference type="Proteomes" id="UP000271469"/>
    </source>
</evidence>
<dbReference type="AlphaFoldDB" id="A0A3G8JRL1"/>
<protein>
    <submittedName>
        <fullName evidence="1">Uncharacterized protein</fullName>
    </submittedName>
</protein>